<dbReference type="HOGENOM" id="CLU_2027267_0_0_1"/>
<sequence length="122" mass="12515">MTGGEFAAVDAGGRGAVNGIESTSQEALLKSESLSPCSNPEFPFNLHAPNTQHAKLQTHPAKQAAGRLLAQTGNQLLDAVEGLAKSLERTRVAAEQGNISAFDIGWGSNNTAGNEGQGGQGD</sequence>
<dbReference type="Proteomes" id="UP000030151">
    <property type="component" value="Unassembled WGS sequence"/>
</dbReference>
<feature type="region of interest" description="Disordered" evidence="1">
    <location>
        <begin position="103"/>
        <end position="122"/>
    </location>
</feature>
<name>A0A0A1V5U9_9HYPO</name>
<evidence type="ECO:0000313" key="2">
    <source>
        <dbReference type="EMBL" id="EXV05642.1"/>
    </source>
</evidence>
<gene>
    <name evidence="2" type="ORF">X797_000358</name>
</gene>
<accession>A0A0A1V5U9</accession>
<evidence type="ECO:0000313" key="3">
    <source>
        <dbReference type="Proteomes" id="UP000030151"/>
    </source>
</evidence>
<dbReference type="EMBL" id="JELW01000001">
    <property type="protein sequence ID" value="EXV05642.1"/>
    <property type="molecule type" value="Genomic_DNA"/>
</dbReference>
<protein>
    <submittedName>
        <fullName evidence="2">Uncharacterized protein</fullName>
    </submittedName>
</protein>
<reference evidence="2 3" key="1">
    <citation type="submission" date="2014-02" db="EMBL/GenBank/DDBJ databases">
        <title>The genome sequence of the entomopathogenic fungus Metarhizium robertsii ARSEF 2575.</title>
        <authorList>
            <person name="Giuliano Garisto Donzelli B."/>
            <person name="Roe B.A."/>
            <person name="Macmil S.L."/>
            <person name="Krasnoff S.B."/>
            <person name="Gibson D.M."/>
        </authorList>
    </citation>
    <scope>NUCLEOTIDE SEQUENCE [LARGE SCALE GENOMIC DNA]</scope>
    <source>
        <strain evidence="2 3">ARSEF 2575</strain>
    </source>
</reference>
<dbReference type="AlphaFoldDB" id="A0A0A1V5U9"/>
<organism evidence="2 3">
    <name type="scientific">Metarhizium robertsii</name>
    <dbReference type="NCBI Taxonomy" id="568076"/>
    <lineage>
        <taxon>Eukaryota</taxon>
        <taxon>Fungi</taxon>
        <taxon>Dikarya</taxon>
        <taxon>Ascomycota</taxon>
        <taxon>Pezizomycotina</taxon>
        <taxon>Sordariomycetes</taxon>
        <taxon>Hypocreomycetidae</taxon>
        <taxon>Hypocreales</taxon>
        <taxon>Clavicipitaceae</taxon>
        <taxon>Metarhizium</taxon>
    </lineage>
</organism>
<proteinExistence type="predicted"/>
<comment type="caution">
    <text evidence="2">The sequence shown here is derived from an EMBL/GenBank/DDBJ whole genome shotgun (WGS) entry which is preliminary data.</text>
</comment>
<evidence type="ECO:0000256" key="1">
    <source>
        <dbReference type="SAM" id="MobiDB-lite"/>
    </source>
</evidence>